<dbReference type="GeneID" id="94346651"/>
<reference evidence="2 3" key="1">
    <citation type="journal article" date="2021" name="Genome Biol.">
        <title>AFLAP: assembly-free linkage analysis pipeline using k-mers from genome sequencing data.</title>
        <authorList>
            <person name="Fletcher K."/>
            <person name="Zhang L."/>
            <person name="Gil J."/>
            <person name="Han R."/>
            <person name="Cavanaugh K."/>
            <person name="Michelmore R."/>
        </authorList>
    </citation>
    <scope>NUCLEOTIDE SEQUENCE [LARGE SCALE GENOMIC DNA]</scope>
    <source>
        <strain evidence="2 3">SF5</strain>
    </source>
</reference>
<keyword evidence="1" id="KW-0472">Membrane</keyword>
<dbReference type="Proteomes" id="UP000294530">
    <property type="component" value="Unassembled WGS sequence"/>
</dbReference>
<dbReference type="EMBL" id="SHOA02000002">
    <property type="protein sequence ID" value="TDH69566.1"/>
    <property type="molecule type" value="Genomic_DNA"/>
</dbReference>
<dbReference type="RefSeq" id="XP_067819065.1">
    <property type="nucleotide sequence ID" value="XM_067960980.1"/>
</dbReference>
<organism evidence="2 3">
    <name type="scientific">Bremia lactucae</name>
    <name type="common">Lettuce downy mildew</name>
    <dbReference type="NCBI Taxonomy" id="4779"/>
    <lineage>
        <taxon>Eukaryota</taxon>
        <taxon>Sar</taxon>
        <taxon>Stramenopiles</taxon>
        <taxon>Oomycota</taxon>
        <taxon>Peronosporomycetes</taxon>
        <taxon>Peronosporales</taxon>
        <taxon>Peronosporaceae</taxon>
        <taxon>Bremia</taxon>
    </lineage>
</organism>
<protein>
    <submittedName>
        <fullName evidence="2">Uncharacterized protein</fullName>
    </submittedName>
</protein>
<keyword evidence="1" id="KW-1133">Transmembrane helix</keyword>
<gene>
    <name evidence="2" type="ORF">CCR75_002883</name>
</gene>
<evidence type="ECO:0000256" key="1">
    <source>
        <dbReference type="SAM" id="Phobius"/>
    </source>
</evidence>
<dbReference type="KEGG" id="blac:94346651"/>
<evidence type="ECO:0000313" key="2">
    <source>
        <dbReference type="EMBL" id="TDH69566.1"/>
    </source>
</evidence>
<name>A0A976FNC0_BRELC</name>
<proteinExistence type="predicted"/>
<comment type="caution">
    <text evidence="2">The sequence shown here is derived from an EMBL/GenBank/DDBJ whole genome shotgun (WGS) entry which is preliminary data.</text>
</comment>
<feature type="transmembrane region" description="Helical" evidence="1">
    <location>
        <begin position="12"/>
        <end position="32"/>
    </location>
</feature>
<dbReference type="OrthoDB" id="61942at2759"/>
<accession>A0A976FNC0</accession>
<sequence length="87" mass="9333">MSATRVTRLTKDVMALAPWSVPGAILTCWMAWPALTPTFKQETLGLAPATLPVAPAAAASKKDVFRSSGKYKFVKNEIGEAPTLVEE</sequence>
<evidence type="ECO:0000313" key="3">
    <source>
        <dbReference type="Proteomes" id="UP000294530"/>
    </source>
</evidence>
<keyword evidence="1" id="KW-0812">Transmembrane</keyword>
<dbReference type="AlphaFoldDB" id="A0A976FNC0"/>
<keyword evidence="3" id="KW-1185">Reference proteome</keyword>